<protein>
    <submittedName>
        <fullName evidence="1">Uncharacterized protein</fullName>
    </submittedName>
</protein>
<comment type="caution">
    <text evidence="1">The sequence shown here is derived from an EMBL/GenBank/DDBJ whole genome shotgun (WGS) entry which is preliminary data.</text>
</comment>
<reference evidence="1" key="1">
    <citation type="submission" date="2022-04" db="EMBL/GenBank/DDBJ databases">
        <title>Genome of the entomopathogenic fungus Entomophthora muscae.</title>
        <authorList>
            <person name="Elya C."/>
            <person name="Lovett B.R."/>
            <person name="Lee E."/>
            <person name="Macias A.M."/>
            <person name="Hajek A.E."/>
            <person name="De Bivort B.L."/>
            <person name="Kasson M.T."/>
            <person name="De Fine Licht H.H."/>
            <person name="Stajich J.E."/>
        </authorList>
    </citation>
    <scope>NUCLEOTIDE SEQUENCE</scope>
    <source>
        <strain evidence="1">Berkeley</strain>
    </source>
</reference>
<organism evidence="1 2">
    <name type="scientific">Entomophthora muscae</name>
    <dbReference type="NCBI Taxonomy" id="34485"/>
    <lineage>
        <taxon>Eukaryota</taxon>
        <taxon>Fungi</taxon>
        <taxon>Fungi incertae sedis</taxon>
        <taxon>Zoopagomycota</taxon>
        <taxon>Entomophthoromycotina</taxon>
        <taxon>Entomophthoromycetes</taxon>
        <taxon>Entomophthorales</taxon>
        <taxon>Entomophthoraceae</taxon>
        <taxon>Entomophthora</taxon>
    </lineage>
</organism>
<accession>A0ACC2SK21</accession>
<dbReference type="EMBL" id="QTSX02004994">
    <property type="protein sequence ID" value="KAJ9062718.1"/>
    <property type="molecule type" value="Genomic_DNA"/>
</dbReference>
<sequence>MQPHPAHYINHRDIFDRVQVTSSKAYLFYSFFIKLSPPWSIASTKNLLSPANITHNTQGALNESPHDASNDIDQSEGKVKLQPLSPN</sequence>
<evidence type="ECO:0000313" key="2">
    <source>
        <dbReference type="Proteomes" id="UP001165960"/>
    </source>
</evidence>
<proteinExistence type="predicted"/>
<keyword evidence="2" id="KW-1185">Reference proteome</keyword>
<gene>
    <name evidence="1" type="ORF">DSO57_1007888</name>
</gene>
<dbReference type="Proteomes" id="UP001165960">
    <property type="component" value="Unassembled WGS sequence"/>
</dbReference>
<evidence type="ECO:0000313" key="1">
    <source>
        <dbReference type="EMBL" id="KAJ9062718.1"/>
    </source>
</evidence>
<name>A0ACC2SK21_9FUNG</name>